<feature type="transmembrane region" description="Helical" evidence="1">
    <location>
        <begin position="170"/>
        <end position="196"/>
    </location>
</feature>
<protein>
    <recommendedName>
        <fullName evidence="4">Glycosyltransferase RgtA/B/C/D-like domain-containing protein</fullName>
    </recommendedName>
</protein>
<evidence type="ECO:0000313" key="3">
    <source>
        <dbReference type="Proteomes" id="UP000265540"/>
    </source>
</evidence>
<feature type="transmembrane region" description="Helical" evidence="1">
    <location>
        <begin position="125"/>
        <end position="142"/>
    </location>
</feature>
<comment type="caution">
    <text evidence="2">The sequence shown here is derived from an EMBL/GenBank/DDBJ whole genome shotgun (WGS) entry which is preliminary data.</text>
</comment>
<feature type="transmembrane region" description="Helical" evidence="1">
    <location>
        <begin position="304"/>
        <end position="323"/>
    </location>
</feature>
<gene>
    <name evidence="2" type="ORF">C4561_03515</name>
</gene>
<name>A0A3A4ZCD6_UNCKA</name>
<feature type="transmembrane region" description="Helical" evidence="1">
    <location>
        <begin position="216"/>
        <end position="236"/>
    </location>
</feature>
<feature type="transmembrane region" description="Helical" evidence="1">
    <location>
        <begin position="330"/>
        <end position="351"/>
    </location>
</feature>
<feature type="transmembrane region" description="Helical" evidence="1">
    <location>
        <begin position="12"/>
        <end position="30"/>
    </location>
</feature>
<accession>A0A3A4ZCD6</accession>
<feature type="transmembrane region" description="Helical" evidence="1">
    <location>
        <begin position="147"/>
        <end position="164"/>
    </location>
</feature>
<feature type="transmembrane region" description="Helical" evidence="1">
    <location>
        <begin position="386"/>
        <end position="404"/>
    </location>
</feature>
<keyword evidence="1" id="KW-1133">Transmembrane helix</keyword>
<proteinExistence type="predicted"/>
<dbReference type="Proteomes" id="UP000265540">
    <property type="component" value="Unassembled WGS sequence"/>
</dbReference>
<keyword evidence="1" id="KW-0812">Transmembrane</keyword>
<evidence type="ECO:0008006" key="4">
    <source>
        <dbReference type="Google" id="ProtNLM"/>
    </source>
</evidence>
<reference evidence="2 3" key="1">
    <citation type="journal article" date="2017" name="ISME J.">
        <title>Energy and carbon metabolisms in a deep terrestrial subsurface fluid microbial community.</title>
        <authorList>
            <person name="Momper L."/>
            <person name="Jungbluth S.P."/>
            <person name="Lee M.D."/>
            <person name="Amend J.P."/>
        </authorList>
    </citation>
    <scope>NUCLEOTIDE SEQUENCE [LARGE SCALE GENOMIC DNA]</scope>
    <source>
        <strain evidence="2">SURF_46</strain>
    </source>
</reference>
<evidence type="ECO:0000313" key="2">
    <source>
        <dbReference type="EMBL" id="RJR26822.1"/>
    </source>
</evidence>
<organism evidence="2 3">
    <name type="scientific">candidate division WWE3 bacterium</name>
    <dbReference type="NCBI Taxonomy" id="2053526"/>
    <lineage>
        <taxon>Bacteria</taxon>
        <taxon>Katanobacteria</taxon>
    </lineage>
</organism>
<evidence type="ECO:0000256" key="1">
    <source>
        <dbReference type="SAM" id="Phobius"/>
    </source>
</evidence>
<dbReference type="AlphaFoldDB" id="A0A3A4ZCD6"/>
<sequence>MDKFPNVLNKLVKISLVFFFVLIVISNLKVTSNNHYYLLAQSFLQGKLYFVELPGVLWDTVEYGGHYYWPNPPFPAVLMMPFVWIFGLFSQVYYQGYLNLVVVGLLFLVLKRIFKDKGAKEDVAFWAYAFLVCTPFLGMAMLPWSWFLAHTITVFLIFLSYLLYKRGVPLSVIGLIFGLIALTRFTGAIGLMFFVLSVISKNWLDKKDPKRMAKELFALLWPFILCLLLMFAYNYARYDTWKELGYIQNKLWPWHQEARNMGVFSLRHLPGNLYYLFLKSPDPVFIEGSLSHVLASPYIKASTWGMGIFFTSPFLLLLFTYTYKKRESLLLLLTSLLISIPILLYFGVGWVQFGYKYSLDFLPFIYILFVSEYTAKNNKLSDRMKILMLVVSFTNLYFIINMFSG</sequence>
<keyword evidence="1" id="KW-0472">Membrane</keyword>
<dbReference type="EMBL" id="QZJF01000017">
    <property type="protein sequence ID" value="RJR26822.1"/>
    <property type="molecule type" value="Genomic_DNA"/>
</dbReference>
<feature type="transmembrane region" description="Helical" evidence="1">
    <location>
        <begin position="96"/>
        <end position="113"/>
    </location>
</feature>